<accession>W0F5M5</accession>
<evidence type="ECO:0000256" key="1">
    <source>
        <dbReference type="ARBA" id="ARBA00011051"/>
    </source>
</evidence>
<comment type="similarity">
    <text evidence="1">Belongs to the bleomycin resistance protein family.</text>
</comment>
<dbReference type="InterPro" id="IPR029068">
    <property type="entry name" value="Glyas_Bleomycin-R_OHBP_Dase"/>
</dbReference>
<dbReference type="GO" id="GO:0046677">
    <property type="term" value="P:response to antibiotic"/>
    <property type="evidence" value="ECO:0007669"/>
    <property type="project" value="UniProtKB-KW"/>
</dbReference>
<dbReference type="AlphaFoldDB" id="W0F5M5"/>
<dbReference type="HOGENOM" id="CLU_121379_0_0_10"/>
<dbReference type="PROSITE" id="PS51819">
    <property type="entry name" value="VOC"/>
    <property type="match status" value="1"/>
</dbReference>
<dbReference type="eggNOG" id="COG2764">
    <property type="taxonomic scope" value="Bacteria"/>
</dbReference>
<gene>
    <name evidence="5" type="ORF">NIASO_19445</name>
</gene>
<name>W0F5M5_9BACT</name>
<feature type="domain" description="VOC" evidence="4">
    <location>
        <begin position="2"/>
        <end position="119"/>
    </location>
</feature>
<dbReference type="InterPro" id="IPR037523">
    <property type="entry name" value="VOC_core"/>
</dbReference>
<keyword evidence="3" id="KW-0046">Antibiotic resistance</keyword>
<dbReference type="Pfam" id="PF19581">
    <property type="entry name" value="Glyoxalase_7"/>
    <property type="match status" value="1"/>
</dbReference>
<dbReference type="STRING" id="929713.NIASO_19445"/>
<evidence type="ECO:0000313" key="5">
    <source>
        <dbReference type="EMBL" id="AHF16764.1"/>
    </source>
</evidence>
<dbReference type="Gene3D" id="3.10.180.10">
    <property type="entry name" value="2,3-Dihydroxybiphenyl 1,2-Dioxygenase, domain 1"/>
    <property type="match status" value="1"/>
</dbReference>
<organism evidence="5 6">
    <name type="scientific">Niabella soli DSM 19437</name>
    <dbReference type="NCBI Taxonomy" id="929713"/>
    <lineage>
        <taxon>Bacteria</taxon>
        <taxon>Pseudomonadati</taxon>
        <taxon>Bacteroidota</taxon>
        <taxon>Chitinophagia</taxon>
        <taxon>Chitinophagales</taxon>
        <taxon>Chitinophagaceae</taxon>
        <taxon>Niabella</taxon>
    </lineage>
</organism>
<dbReference type="RefSeq" id="WP_008588359.1">
    <property type="nucleotide sequence ID" value="NZ_CP007035.1"/>
</dbReference>
<dbReference type="EMBL" id="CP007035">
    <property type="protein sequence ID" value="AHF16764.1"/>
    <property type="molecule type" value="Genomic_DNA"/>
</dbReference>
<evidence type="ECO:0000313" key="6">
    <source>
        <dbReference type="Proteomes" id="UP000003586"/>
    </source>
</evidence>
<keyword evidence="6" id="KW-1185">Reference proteome</keyword>
<protein>
    <recommendedName>
        <fullName evidence="2">Bleomycin resistance protein</fullName>
    </recommendedName>
</protein>
<reference evidence="5 6" key="1">
    <citation type="submission" date="2013-12" db="EMBL/GenBank/DDBJ databases">
        <authorList>
            <consortium name="DOE Joint Genome Institute"/>
            <person name="Eisen J."/>
            <person name="Huntemann M."/>
            <person name="Han J."/>
            <person name="Chen A."/>
            <person name="Kyrpides N."/>
            <person name="Mavromatis K."/>
            <person name="Markowitz V."/>
            <person name="Palaniappan K."/>
            <person name="Ivanova N."/>
            <person name="Schaumberg A."/>
            <person name="Pati A."/>
            <person name="Liolios K."/>
            <person name="Nordberg H.P."/>
            <person name="Cantor M.N."/>
            <person name="Hua S.X."/>
            <person name="Woyke T."/>
        </authorList>
    </citation>
    <scope>NUCLEOTIDE SEQUENCE [LARGE SCALE GENOMIC DNA]</scope>
    <source>
        <strain evidence="6">DSM 19437</strain>
    </source>
</reference>
<dbReference type="OrthoDB" id="9803104at2"/>
<sequence length="125" mass="14902">MKVEKVIPMLRIFDYDKAVEFYVDWLGFTINWEHRFEPNTPVYFEVERDGIVLHLSEHHGDGTPGSHVFIWCEGVAAYHEELINKNYKYNRPGLEKTFYEALSFIVNDPFNNRISFNERINDNKK</sequence>
<evidence type="ECO:0000259" key="4">
    <source>
        <dbReference type="PROSITE" id="PS51819"/>
    </source>
</evidence>
<dbReference type="KEGG" id="nso:NIASO_19445"/>
<dbReference type="InterPro" id="IPR000335">
    <property type="entry name" value="Bleomycin-R"/>
</dbReference>
<proteinExistence type="inferred from homology"/>
<dbReference type="SUPFAM" id="SSF54593">
    <property type="entry name" value="Glyoxalase/Bleomycin resistance protein/Dihydroxybiphenyl dioxygenase"/>
    <property type="match status" value="1"/>
</dbReference>
<evidence type="ECO:0000256" key="3">
    <source>
        <dbReference type="ARBA" id="ARBA00023251"/>
    </source>
</evidence>
<dbReference type="Proteomes" id="UP000003586">
    <property type="component" value="Chromosome"/>
</dbReference>
<evidence type="ECO:0000256" key="2">
    <source>
        <dbReference type="ARBA" id="ARBA00021572"/>
    </source>
</evidence>